<dbReference type="InterPro" id="IPR022761">
    <property type="entry name" value="Fumarate_lyase_N"/>
</dbReference>
<reference evidence="5" key="1">
    <citation type="submission" date="2015-01" db="EMBL/GenBank/DDBJ databases">
        <title>Draft genome sequence of Rhodococcus pyridinivorans strain KG-16, a hydrocarbon-degrading bacterium.</title>
        <authorList>
            <person name="Aggarwal R.K."/>
            <person name="Dawar C."/>
        </authorList>
    </citation>
    <scope>NUCLEOTIDE SEQUENCE [LARGE SCALE GENOMIC DNA]</scope>
    <source>
        <strain evidence="5">KG-16</strain>
    </source>
</reference>
<comment type="caution">
    <text evidence="4">The sequence shown here is derived from an EMBL/GenBank/DDBJ whole genome shotgun (WGS) entry which is preliminary data.</text>
</comment>
<dbReference type="InterPro" id="IPR020557">
    <property type="entry name" value="Fumarate_lyase_CS"/>
</dbReference>
<dbReference type="SUPFAM" id="SSF48557">
    <property type="entry name" value="L-aspartase-like"/>
    <property type="match status" value="1"/>
</dbReference>
<dbReference type="GO" id="GO:0016853">
    <property type="term" value="F:isomerase activity"/>
    <property type="evidence" value="ECO:0007669"/>
    <property type="project" value="UniProtKB-KW"/>
</dbReference>
<dbReference type="NCBIfam" id="TIGR02426">
    <property type="entry name" value="protocat_pcaB"/>
    <property type="match status" value="1"/>
</dbReference>
<feature type="domain" description="Adenylosuccinate lyase C-terminal" evidence="3">
    <location>
        <begin position="366"/>
        <end position="435"/>
    </location>
</feature>
<evidence type="ECO:0000313" key="4">
    <source>
        <dbReference type="EMBL" id="KSZ57980.1"/>
    </source>
</evidence>
<keyword evidence="4" id="KW-0413">Isomerase</keyword>
<dbReference type="InterPro" id="IPR008948">
    <property type="entry name" value="L-Aspartase-like"/>
</dbReference>
<protein>
    <submittedName>
        <fullName evidence="4">3-carboxy-cis,cis-muconate cycloisomerase</fullName>
    </submittedName>
</protein>
<reference evidence="4 5" key="2">
    <citation type="journal article" date="2016" name="Genome Announc.">
        <title>Draft Genome Sequence of a Versatile Hydrocarbon-Degrading Bacterium, Rhodococcus pyridinivorans Strain KG-16, Collected from Oil Fields in India.</title>
        <authorList>
            <person name="Aggarwal R.K."/>
            <person name="Dawar C."/>
            <person name="Phanindranath R."/>
            <person name="Mutnuri L."/>
            <person name="Dayal A.M."/>
        </authorList>
    </citation>
    <scope>NUCLEOTIDE SEQUENCE [LARGE SCALE GENOMIC DNA]</scope>
    <source>
        <strain evidence="4 5">KG-16</strain>
    </source>
</reference>
<dbReference type="InterPro" id="IPR012789">
    <property type="entry name" value="Protocat_PcaB-like"/>
</dbReference>
<dbReference type="PROSITE" id="PS00163">
    <property type="entry name" value="FUMARATE_LYASES"/>
    <property type="match status" value="1"/>
</dbReference>
<evidence type="ECO:0000259" key="3">
    <source>
        <dbReference type="SMART" id="SM00998"/>
    </source>
</evidence>
<dbReference type="SMART" id="SM00998">
    <property type="entry name" value="ADSL_C"/>
    <property type="match status" value="1"/>
</dbReference>
<name>A0A0V9UJ46_9NOCA</name>
<dbReference type="InterPro" id="IPR000362">
    <property type="entry name" value="Fumarate_lyase_fam"/>
</dbReference>
<dbReference type="RefSeq" id="WP_060652656.1">
    <property type="nucleotide sequence ID" value="NZ_AZXY01000007.1"/>
</dbReference>
<sequence>MSPSSPDAGYRGPLFDPVFGADELGVALSDRAWIGALLDVEVALTRAAAALGRVENTHADAVATAATSLAEELDPADLGRRSAAGGNAVIPLVSLLRERADTPARAVHVGATSQDVLDTALMLLARRAGGIALANLRSAADGAARLAAAHRETPMVARTLGQQALPTTFGALAAGWLLSLDDAATELERVLSVLPAQYGGAAGTLAAVHPDGFAFADTVADMLGLARPVAPWHTARTPITILASTLGVAAGAVAKPATDVVLMASTEFGEVSEDAPGGSSAMPHKRNPVAAITARAAARRVPGLVSTILSSTDHEFQRAAGAWHAEWETLADILRLTGGAAQQLSTSLNGLHVHTDALDRNLALTGGAILAEKVTAALAEHTDDARSIVTDAAVAGRRLDEDPAITAHLDPQDVRELLDPTRYLGHATDIVDRVLTRHDSTNRATGDAR</sequence>
<dbReference type="PANTHER" id="PTHR43172">
    <property type="entry name" value="ADENYLOSUCCINATE LYASE"/>
    <property type="match status" value="1"/>
</dbReference>
<dbReference type="PANTHER" id="PTHR43172:SF2">
    <property type="entry name" value="ADENYLOSUCCINATE LYASE C-TERMINAL DOMAIN-CONTAINING PROTEIN"/>
    <property type="match status" value="1"/>
</dbReference>
<dbReference type="InterPro" id="IPR019468">
    <property type="entry name" value="AdenyloSucc_lyase_C"/>
</dbReference>
<comment type="similarity">
    <text evidence="2">Belongs to the class-II fumarase/aspartase family.</text>
</comment>
<accession>A0A0V9UJ46</accession>
<dbReference type="AlphaFoldDB" id="A0A0V9UJ46"/>
<organism evidence="4 5">
    <name type="scientific">Rhodococcus pyridinivorans KG-16</name>
    <dbReference type="NCBI Taxonomy" id="1441730"/>
    <lineage>
        <taxon>Bacteria</taxon>
        <taxon>Bacillati</taxon>
        <taxon>Actinomycetota</taxon>
        <taxon>Actinomycetes</taxon>
        <taxon>Mycobacteriales</taxon>
        <taxon>Nocardiaceae</taxon>
        <taxon>Rhodococcus</taxon>
    </lineage>
</organism>
<dbReference type="Pfam" id="PF00206">
    <property type="entry name" value="Lyase_1"/>
    <property type="match status" value="1"/>
</dbReference>
<dbReference type="Proteomes" id="UP000053060">
    <property type="component" value="Unassembled WGS sequence"/>
</dbReference>
<evidence type="ECO:0000256" key="1">
    <source>
        <dbReference type="ARBA" id="ARBA00023239"/>
    </source>
</evidence>
<proteinExistence type="inferred from homology"/>
<dbReference type="EMBL" id="AZXY01000007">
    <property type="protein sequence ID" value="KSZ57980.1"/>
    <property type="molecule type" value="Genomic_DNA"/>
</dbReference>
<dbReference type="PATRIC" id="fig|1441730.3.peg.3240"/>
<evidence type="ECO:0000313" key="5">
    <source>
        <dbReference type="Proteomes" id="UP000053060"/>
    </source>
</evidence>
<dbReference type="Gene3D" id="1.20.200.10">
    <property type="entry name" value="Fumarase/aspartase (Central domain)"/>
    <property type="match status" value="1"/>
</dbReference>
<dbReference type="Gene3D" id="1.10.40.30">
    <property type="entry name" value="Fumarase/aspartase (C-terminal domain)"/>
    <property type="match status" value="1"/>
</dbReference>
<gene>
    <name evidence="4" type="ORF">Z045_15580</name>
</gene>
<dbReference type="GO" id="GO:0016829">
    <property type="term" value="F:lyase activity"/>
    <property type="evidence" value="ECO:0007669"/>
    <property type="project" value="UniProtKB-KW"/>
</dbReference>
<dbReference type="GO" id="GO:0019619">
    <property type="term" value="P:3,4-dihydroxybenzoate catabolic process"/>
    <property type="evidence" value="ECO:0007669"/>
    <property type="project" value="InterPro"/>
</dbReference>
<keyword evidence="1" id="KW-0456">Lyase</keyword>
<dbReference type="PRINTS" id="PR00149">
    <property type="entry name" value="FUMRATELYASE"/>
</dbReference>
<evidence type="ECO:0000256" key="2">
    <source>
        <dbReference type="ARBA" id="ARBA00034772"/>
    </source>
</evidence>